<name>A0A917M0N7_9MICC</name>
<dbReference type="EMBL" id="BMEQ01000047">
    <property type="protein sequence ID" value="GGG71572.1"/>
    <property type="molecule type" value="Genomic_DNA"/>
</dbReference>
<proteinExistence type="predicted"/>
<accession>A0A917M0N7</accession>
<gene>
    <name evidence="3" type="ORF">GCM10011374_40350</name>
</gene>
<keyword evidence="4" id="KW-1185">Reference proteome</keyword>
<dbReference type="PANTHER" id="PTHR43625:SF40">
    <property type="entry name" value="ALDO-KETO REDUCTASE YAKC [NADP(+)]"/>
    <property type="match status" value="1"/>
</dbReference>
<evidence type="ECO:0000256" key="1">
    <source>
        <dbReference type="ARBA" id="ARBA00023002"/>
    </source>
</evidence>
<comment type="caution">
    <text evidence="3">The sequence shown here is derived from an EMBL/GenBank/DDBJ whole genome shotgun (WGS) entry which is preliminary data.</text>
</comment>
<keyword evidence="1" id="KW-0560">Oxidoreductase</keyword>
<evidence type="ECO:0000313" key="4">
    <source>
        <dbReference type="Proteomes" id="UP000638848"/>
    </source>
</evidence>
<dbReference type="InterPro" id="IPR050791">
    <property type="entry name" value="Aldo-Keto_reductase"/>
</dbReference>
<protein>
    <submittedName>
        <fullName evidence="3">Oxidoreductase</fullName>
    </submittedName>
</protein>
<organism evidence="3 4">
    <name type="scientific">Kocuria dechangensis</name>
    <dbReference type="NCBI Taxonomy" id="1176249"/>
    <lineage>
        <taxon>Bacteria</taxon>
        <taxon>Bacillati</taxon>
        <taxon>Actinomycetota</taxon>
        <taxon>Actinomycetes</taxon>
        <taxon>Micrococcales</taxon>
        <taxon>Micrococcaceae</taxon>
        <taxon>Kocuria</taxon>
    </lineage>
</organism>
<dbReference type="InterPro" id="IPR020471">
    <property type="entry name" value="AKR"/>
</dbReference>
<dbReference type="Pfam" id="PF00248">
    <property type="entry name" value="Aldo_ket_red"/>
    <property type="match status" value="1"/>
</dbReference>
<dbReference type="InterPro" id="IPR023210">
    <property type="entry name" value="NADP_OxRdtase_dom"/>
</dbReference>
<dbReference type="GO" id="GO:0005737">
    <property type="term" value="C:cytoplasm"/>
    <property type="evidence" value="ECO:0007669"/>
    <property type="project" value="TreeGrafter"/>
</dbReference>
<sequence>MTDTTQAATRAVPGTIDLKDLGTVHRLGFGAMRIVGEGVWGEPADRAAAVRVVRRAVELGVDFIDTADAYGPDVSEQIIAEALHPYPAGVRIATKVGFARTGPDRWIPLGRPEYLRQQTELSLRKLKVETLDLLQLHRIDPAVPAEEQFGTLRELQDEGKVTALGLSEVSVEQLRAAGQHFTVSTVQNRYNLTDRTAQDVLDHATAHGIGFIPWAPIAAGELARPGGPVDRAARRLGATPSQVALAWLLRHSPVIMPIPGTASLAHLEENMGAARVELDDATYAELTAAA</sequence>
<reference evidence="3" key="1">
    <citation type="journal article" date="2014" name="Int. J. Syst. Evol. Microbiol.">
        <title>Complete genome sequence of Corynebacterium casei LMG S-19264T (=DSM 44701T), isolated from a smear-ripened cheese.</title>
        <authorList>
            <consortium name="US DOE Joint Genome Institute (JGI-PGF)"/>
            <person name="Walter F."/>
            <person name="Albersmeier A."/>
            <person name="Kalinowski J."/>
            <person name="Ruckert C."/>
        </authorList>
    </citation>
    <scope>NUCLEOTIDE SEQUENCE</scope>
    <source>
        <strain evidence="3">CGMCC 1.12187</strain>
    </source>
</reference>
<dbReference type="CDD" id="cd19088">
    <property type="entry name" value="AKR_AKR13B1"/>
    <property type="match status" value="1"/>
</dbReference>
<reference evidence="3" key="2">
    <citation type="submission" date="2020-09" db="EMBL/GenBank/DDBJ databases">
        <authorList>
            <person name="Sun Q."/>
            <person name="Zhou Y."/>
        </authorList>
    </citation>
    <scope>NUCLEOTIDE SEQUENCE</scope>
    <source>
        <strain evidence="3">CGMCC 1.12187</strain>
    </source>
</reference>
<evidence type="ECO:0000313" key="3">
    <source>
        <dbReference type="EMBL" id="GGG71572.1"/>
    </source>
</evidence>
<evidence type="ECO:0000259" key="2">
    <source>
        <dbReference type="Pfam" id="PF00248"/>
    </source>
</evidence>
<dbReference type="PRINTS" id="PR00069">
    <property type="entry name" value="ALDKETRDTASE"/>
</dbReference>
<dbReference type="RefSeq" id="WP_188540432.1">
    <property type="nucleotide sequence ID" value="NZ_BMEQ01000047.1"/>
</dbReference>
<dbReference type="InterPro" id="IPR036812">
    <property type="entry name" value="NAD(P)_OxRdtase_dom_sf"/>
</dbReference>
<dbReference type="Proteomes" id="UP000638848">
    <property type="component" value="Unassembled WGS sequence"/>
</dbReference>
<dbReference type="GO" id="GO:0016491">
    <property type="term" value="F:oxidoreductase activity"/>
    <property type="evidence" value="ECO:0007669"/>
    <property type="project" value="UniProtKB-KW"/>
</dbReference>
<dbReference type="SUPFAM" id="SSF51430">
    <property type="entry name" value="NAD(P)-linked oxidoreductase"/>
    <property type="match status" value="1"/>
</dbReference>
<dbReference type="AlphaFoldDB" id="A0A917M0N7"/>
<dbReference type="PANTHER" id="PTHR43625">
    <property type="entry name" value="AFLATOXIN B1 ALDEHYDE REDUCTASE"/>
    <property type="match status" value="1"/>
</dbReference>
<feature type="domain" description="NADP-dependent oxidoreductase" evidence="2">
    <location>
        <begin position="26"/>
        <end position="289"/>
    </location>
</feature>
<dbReference type="Gene3D" id="3.20.20.100">
    <property type="entry name" value="NADP-dependent oxidoreductase domain"/>
    <property type="match status" value="1"/>
</dbReference>